<gene>
    <name evidence="2" type="ORF">PANT111_510006</name>
</gene>
<dbReference type="Proteomes" id="UP000433737">
    <property type="component" value="Unassembled WGS sequence"/>
</dbReference>
<feature type="region of interest" description="Disordered" evidence="1">
    <location>
        <begin position="50"/>
        <end position="72"/>
    </location>
</feature>
<feature type="compositionally biased region" description="Basic and acidic residues" evidence="1">
    <location>
        <begin position="58"/>
        <end position="72"/>
    </location>
</feature>
<evidence type="ECO:0000313" key="2">
    <source>
        <dbReference type="EMBL" id="VXC54453.1"/>
    </source>
</evidence>
<sequence length="101" mass="11563">MMKPLLLLIFTLSLSGCVEYKWVKPDASDQQENRAEIACQAQALRDLPPDNVVSGKYTSKDSKYKTTDTDYSTRDANETQRAILVKDCMFKKGWQQIKVQQ</sequence>
<reference evidence="2 3" key="1">
    <citation type="submission" date="2019-10" db="EMBL/GenBank/DDBJ databases">
        <authorList>
            <person name="Karimi E."/>
        </authorList>
    </citation>
    <scope>NUCLEOTIDE SEQUENCE [LARGE SCALE GENOMIC DNA]</scope>
    <source>
        <strain evidence="2">Pantoea sp. 111</strain>
    </source>
</reference>
<proteinExistence type="predicted"/>
<keyword evidence="2" id="KW-0449">Lipoprotein</keyword>
<comment type="caution">
    <text evidence="2">The sequence shown here is derived from an EMBL/GenBank/DDBJ whole genome shotgun (WGS) entry which is preliminary data.</text>
</comment>
<protein>
    <submittedName>
        <fullName evidence="2">Lipoprotein</fullName>
    </submittedName>
</protein>
<name>A0AAX3JBV2_9GAMM</name>
<dbReference type="EMBL" id="CABWMH010000047">
    <property type="protein sequence ID" value="VXC54453.1"/>
    <property type="molecule type" value="Genomic_DNA"/>
</dbReference>
<evidence type="ECO:0000313" key="3">
    <source>
        <dbReference type="Proteomes" id="UP000433737"/>
    </source>
</evidence>
<dbReference type="AlphaFoldDB" id="A0AAX3JBV2"/>
<organism evidence="2 3">
    <name type="scientific">Pantoea brenneri</name>
    <dbReference type="NCBI Taxonomy" id="472694"/>
    <lineage>
        <taxon>Bacteria</taxon>
        <taxon>Pseudomonadati</taxon>
        <taxon>Pseudomonadota</taxon>
        <taxon>Gammaproteobacteria</taxon>
        <taxon>Enterobacterales</taxon>
        <taxon>Erwiniaceae</taxon>
        <taxon>Pantoea</taxon>
    </lineage>
</organism>
<dbReference type="PROSITE" id="PS51257">
    <property type="entry name" value="PROKAR_LIPOPROTEIN"/>
    <property type="match status" value="1"/>
</dbReference>
<evidence type="ECO:0000256" key="1">
    <source>
        <dbReference type="SAM" id="MobiDB-lite"/>
    </source>
</evidence>
<dbReference type="RefSeq" id="WP_407719907.1">
    <property type="nucleotide sequence ID" value="NZ_JAOCKV010000048.1"/>
</dbReference>
<accession>A0AAX3JBV2</accession>